<evidence type="ECO:0000256" key="1">
    <source>
        <dbReference type="ARBA" id="ARBA00001947"/>
    </source>
</evidence>
<dbReference type="InterPro" id="IPR011249">
    <property type="entry name" value="Metalloenz_LuxS/M16"/>
</dbReference>
<dbReference type="GO" id="GO:0004222">
    <property type="term" value="F:metalloendopeptidase activity"/>
    <property type="evidence" value="ECO:0007669"/>
    <property type="project" value="InterPro"/>
</dbReference>
<dbReference type="Gene3D" id="3.30.830.10">
    <property type="entry name" value="Metalloenzyme, LuxS/M16 peptidase-like"/>
    <property type="match status" value="4"/>
</dbReference>
<dbReference type="PROSITE" id="PS00143">
    <property type="entry name" value="INSULINASE"/>
    <property type="match status" value="1"/>
</dbReference>
<feature type="chain" id="PRO_5042957666" evidence="9">
    <location>
        <begin position="21"/>
        <end position="938"/>
    </location>
</feature>
<evidence type="ECO:0000259" key="10">
    <source>
        <dbReference type="Pfam" id="PF00675"/>
    </source>
</evidence>
<dbReference type="InterPro" id="IPR011765">
    <property type="entry name" value="Pept_M16_N"/>
</dbReference>
<dbReference type="AlphaFoldDB" id="A0AAP0VA44"/>
<evidence type="ECO:0000256" key="7">
    <source>
        <dbReference type="ARBA" id="ARBA00023049"/>
    </source>
</evidence>
<protein>
    <submittedName>
        <fullName evidence="12">Peptidase M16</fullName>
    </submittedName>
</protein>
<evidence type="ECO:0000256" key="3">
    <source>
        <dbReference type="ARBA" id="ARBA00022670"/>
    </source>
</evidence>
<keyword evidence="9" id="KW-0732">Signal</keyword>
<sequence>MKLKHFLFVALFFIAGMANAQQFGAIPVNKNVRQGKLSNGLTYYILRNNWPENVANFYIAQRVGSIQEEEPQRGLAHFLEHMAFNGSEHFPDSTLLEFTRSLGVQFGSDLNAYTSIEETVYRISNVPTKRQSALDSCLLVLKDWSNGLTLDDKEIDKERGVIHQEWQLSQNAMMRIYDRSLPKLYPNNKYGLRLPIGLMSVVDNFKYQALRDYYHKWYRPDNQCIIVVGDVDVDRTEAQIKKLWANATVPANAAQVTKLPVEDNEQAIYVFDKDKEMQNSTIGIFMKHDVFPDEMKTSQAYYIDSYMKTMIAMMLNQRFSEMKQKADCPFTSAGGYDGRFMLSSTKDAFTLNGSAKEGKDIETLKALYREAQRVRLYGFTPTEFERTKQEFLSQIESEYTNRDKTTSSQYGDELRDHFLKNEPIPSKEDEYKIMKQLIEMPALNYQVVNEYAKELISDNDRNFVVYIFAQDKAGKVDPTEEKMAQAIKEVRAEKIEPYVDNVKSEPLLDETKLPKAGKIVKETENKKLGYKELALSNGARVILKKTDFQANDVRFYAAAKGGSGLYGKADFDNLKLFNSVMNNSGLGNFSKQELTKALYGKQASASLSLGTYYQYVSGQSIPKDIETMMQLVYLKLTKVTKDQQAFDAMMKQYEEALKHKDLSPESVFGDSVSVTLYNHELRYAPLSVNRLKGVNYDRILQIWKERYANPGQFVYYFVGNYDEATLRPLIEKYIGCLPKGKAENWREVPGFVKGKVLNHFIFKSETPKAMSVEVWHQPTKYTVENAVLVDAAAQVLSMVYLKDIREDQGAAYSVGASGGLNRTADKTFAIIQAQCPMDPNKAEIAVKLLNEGIKNNSVKVDMDKLQKVKDFMLKQADISAKNNGHWINVLSEYITLGVDIQSDYKAAVEALTPEKIAVFLKGLLASGNHVEVVMTPAK</sequence>
<reference evidence="12 13" key="1">
    <citation type="journal article" date="2015" name="BMC Genomics">
        <title>Comparative genome analysis of Prevotella intermedia strain isolated from infected root canal reveals features related to pathogenicity and adaptation.</title>
        <authorList>
            <person name="Ruan Y."/>
            <person name="Shen L."/>
            <person name="Zou Y."/>
            <person name="Qi Z."/>
            <person name="Yin J."/>
            <person name="Jiang J."/>
            <person name="Guo L."/>
            <person name="He L."/>
            <person name="Chen Z."/>
            <person name="Tang Z."/>
            <person name="Qin S."/>
        </authorList>
    </citation>
    <scope>NUCLEOTIDE SEQUENCE [LARGE SCALE GENOMIC DNA]</scope>
    <source>
        <strain evidence="12 13">ZT</strain>
    </source>
</reference>
<evidence type="ECO:0000313" key="13">
    <source>
        <dbReference type="Proteomes" id="UP000032541"/>
    </source>
</evidence>
<dbReference type="InterPro" id="IPR007863">
    <property type="entry name" value="Peptidase_M16_C"/>
</dbReference>
<dbReference type="RefSeq" id="WP_045167383.1">
    <property type="nucleotide sequence ID" value="NZ_ATMK01000009.1"/>
</dbReference>
<keyword evidence="5" id="KW-0378">Hydrolase</keyword>
<dbReference type="Pfam" id="PF00675">
    <property type="entry name" value="Peptidase_M16"/>
    <property type="match status" value="1"/>
</dbReference>
<evidence type="ECO:0000256" key="8">
    <source>
        <dbReference type="RuleBase" id="RU004447"/>
    </source>
</evidence>
<accession>A0AAP0VA44</accession>
<feature type="signal peptide" evidence="9">
    <location>
        <begin position="1"/>
        <end position="20"/>
    </location>
</feature>
<keyword evidence="6" id="KW-0862">Zinc</keyword>
<evidence type="ECO:0000256" key="6">
    <source>
        <dbReference type="ARBA" id="ARBA00022833"/>
    </source>
</evidence>
<keyword evidence="3" id="KW-0645">Protease</keyword>
<feature type="domain" description="Peptidase M16 C-terminal" evidence="11">
    <location>
        <begin position="694"/>
        <end position="869"/>
    </location>
</feature>
<dbReference type="PANTHER" id="PTHR43690">
    <property type="entry name" value="NARDILYSIN"/>
    <property type="match status" value="1"/>
</dbReference>
<dbReference type="InterPro" id="IPR050626">
    <property type="entry name" value="Peptidase_M16"/>
</dbReference>
<evidence type="ECO:0000256" key="2">
    <source>
        <dbReference type="ARBA" id="ARBA00007261"/>
    </source>
</evidence>
<dbReference type="GO" id="GO:0006508">
    <property type="term" value="P:proteolysis"/>
    <property type="evidence" value="ECO:0007669"/>
    <property type="project" value="UniProtKB-KW"/>
</dbReference>
<feature type="domain" description="Peptidase M16 N-terminal" evidence="10">
    <location>
        <begin position="46"/>
        <end position="173"/>
    </location>
</feature>
<dbReference type="Proteomes" id="UP000032541">
    <property type="component" value="Unassembled WGS sequence"/>
</dbReference>
<keyword evidence="7" id="KW-0482">Metalloprotease</keyword>
<gene>
    <name evidence="12" type="ORF">M573_109027</name>
</gene>
<proteinExistence type="inferred from homology"/>
<evidence type="ECO:0000313" key="12">
    <source>
        <dbReference type="EMBL" id="KJJ87186.1"/>
    </source>
</evidence>
<keyword evidence="4" id="KW-0479">Metal-binding</keyword>
<organism evidence="12 13">
    <name type="scientific">Prevotella intermedia ZT</name>
    <dbReference type="NCBI Taxonomy" id="1347790"/>
    <lineage>
        <taxon>Bacteria</taxon>
        <taxon>Pseudomonadati</taxon>
        <taxon>Bacteroidota</taxon>
        <taxon>Bacteroidia</taxon>
        <taxon>Bacteroidales</taxon>
        <taxon>Prevotellaceae</taxon>
        <taxon>Prevotella</taxon>
    </lineage>
</organism>
<dbReference type="EMBL" id="ATMK01000009">
    <property type="protein sequence ID" value="KJJ87186.1"/>
    <property type="molecule type" value="Genomic_DNA"/>
</dbReference>
<evidence type="ECO:0000256" key="5">
    <source>
        <dbReference type="ARBA" id="ARBA00022801"/>
    </source>
</evidence>
<feature type="domain" description="Peptidase M16 C-terminal" evidence="11">
    <location>
        <begin position="205"/>
        <end position="390"/>
    </location>
</feature>
<dbReference type="InterPro" id="IPR001431">
    <property type="entry name" value="Pept_M16_Zn_BS"/>
</dbReference>
<comment type="cofactor">
    <cofactor evidence="1">
        <name>Zn(2+)</name>
        <dbReference type="ChEBI" id="CHEBI:29105"/>
    </cofactor>
</comment>
<dbReference type="Pfam" id="PF05193">
    <property type="entry name" value="Peptidase_M16_C"/>
    <property type="match status" value="2"/>
</dbReference>
<comment type="caution">
    <text evidence="12">The sequence shown here is derived from an EMBL/GenBank/DDBJ whole genome shotgun (WGS) entry which is preliminary data.</text>
</comment>
<evidence type="ECO:0000256" key="4">
    <source>
        <dbReference type="ARBA" id="ARBA00022723"/>
    </source>
</evidence>
<name>A0AAP0VA44_PREIN</name>
<dbReference type="SUPFAM" id="SSF63411">
    <property type="entry name" value="LuxS/MPP-like metallohydrolase"/>
    <property type="match status" value="4"/>
</dbReference>
<evidence type="ECO:0000256" key="9">
    <source>
        <dbReference type="SAM" id="SignalP"/>
    </source>
</evidence>
<dbReference type="PANTHER" id="PTHR43690:SF17">
    <property type="entry name" value="PROTEIN YHJJ"/>
    <property type="match status" value="1"/>
</dbReference>
<comment type="similarity">
    <text evidence="2 8">Belongs to the peptidase M16 family.</text>
</comment>
<evidence type="ECO:0000259" key="11">
    <source>
        <dbReference type="Pfam" id="PF05193"/>
    </source>
</evidence>
<dbReference type="GO" id="GO:0046872">
    <property type="term" value="F:metal ion binding"/>
    <property type="evidence" value="ECO:0007669"/>
    <property type="project" value="UniProtKB-KW"/>
</dbReference>